<name>A0A450S345_9GAMM</name>
<dbReference type="GO" id="GO:0016788">
    <property type="term" value="F:hydrolase activity, acting on ester bonds"/>
    <property type="evidence" value="ECO:0007669"/>
    <property type="project" value="InterPro"/>
</dbReference>
<accession>A0A450S345</accession>
<evidence type="ECO:0008006" key="2">
    <source>
        <dbReference type="Google" id="ProtNLM"/>
    </source>
</evidence>
<dbReference type="PANTHER" id="PTHR42658">
    <property type="entry name" value="HYDROLASE TATD"/>
    <property type="match status" value="1"/>
</dbReference>
<dbReference type="AlphaFoldDB" id="A0A450S345"/>
<dbReference type="InterPro" id="IPR001130">
    <property type="entry name" value="TatD-like"/>
</dbReference>
<dbReference type="EMBL" id="CAADEX010000012">
    <property type="protein sequence ID" value="VFJ46081.1"/>
    <property type="molecule type" value="Genomic_DNA"/>
</dbReference>
<dbReference type="PANTHER" id="PTHR42658:SF1">
    <property type="entry name" value="HYDROLASE TATD"/>
    <property type="match status" value="1"/>
</dbReference>
<dbReference type="InterPro" id="IPR012022">
    <property type="entry name" value="UCP005295"/>
</dbReference>
<sequence>MKISIFDHHVHMDSRSANDYESMALVGVESILIPCTFTGEHRRTPGDFFRYYDRLLKFERQRAAAFGMSCHLALSVHAGDVADPVAARETVEALPKYLENESVLAVGELGFNHFSDAEEELFRAQLRLAQRHRLPAIIEAPWRHEREALQRVVGIIRQAISEDDIDPGRLLMVDLHADTLETAWDLQLGGYGVPVSPRQDRIFAIHRKADAAEVQDIIRNFGDDRIMLNSALHFGVGDPMGLARVLLQLRQAGVSSDTLHKLASHNASTLLLPA</sequence>
<gene>
    <name evidence="1" type="ORF">BECKDK2373B_GA0170837_101225</name>
</gene>
<reference evidence="1" key="1">
    <citation type="submission" date="2019-02" db="EMBL/GenBank/DDBJ databases">
        <authorList>
            <person name="Gruber-Vodicka R. H."/>
            <person name="Seah K. B. B."/>
        </authorList>
    </citation>
    <scope>NUCLEOTIDE SEQUENCE</scope>
    <source>
        <strain evidence="1">BECK_DK47</strain>
    </source>
</reference>
<organism evidence="1">
    <name type="scientific">Candidatus Kentrum sp. DK</name>
    <dbReference type="NCBI Taxonomy" id="2126562"/>
    <lineage>
        <taxon>Bacteria</taxon>
        <taxon>Pseudomonadati</taxon>
        <taxon>Pseudomonadota</taxon>
        <taxon>Gammaproteobacteria</taxon>
        <taxon>Candidatus Kentrum</taxon>
    </lineage>
</organism>
<protein>
    <recommendedName>
        <fullName evidence="2">TatD DNase family protein</fullName>
    </recommendedName>
</protein>
<evidence type="ECO:0000313" key="1">
    <source>
        <dbReference type="EMBL" id="VFJ46081.1"/>
    </source>
</evidence>
<dbReference type="SUPFAM" id="SSF51556">
    <property type="entry name" value="Metallo-dependent hydrolases"/>
    <property type="match status" value="1"/>
</dbReference>
<dbReference type="Gene3D" id="3.20.20.140">
    <property type="entry name" value="Metal-dependent hydrolases"/>
    <property type="match status" value="1"/>
</dbReference>
<proteinExistence type="predicted"/>
<dbReference type="Pfam" id="PF01026">
    <property type="entry name" value="TatD_DNase"/>
    <property type="match status" value="1"/>
</dbReference>
<dbReference type="InterPro" id="IPR032466">
    <property type="entry name" value="Metal_Hydrolase"/>
</dbReference>